<dbReference type="AlphaFoldDB" id="E2AYE1"/>
<accession>E2AYE1</accession>
<sequence length="98" mass="10762">MLMQNRRIVASTGKQPSTRVLERYNRSSTTKTTRLRYSSVPASTDGHVAGAPYPGALVPSCAKRATGQYLQTFGTRCGNRPRKIQRAGSIATRKVYDS</sequence>
<keyword evidence="2" id="KW-1185">Reference proteome</keyword>
<reference evidence="1 2" key="1">
    <citation type="journal article" date="2010" name="Science">
        <title>Genomic comparison of the ants Camponotus floridanus and Harpegnathos saltator.</title>
        <authorList>
            <person name="Bonasio R."/>
            <person name="Zhang G."/>
            <person name="Ye C."/>
            <person name="Mutti N.S."/>
            <person name="Fang X."/>
            <person name="Qin N."/>
            <person name="Donahue G."/>
            <person name="Yang P."/>
            <person name="Li Q."/>
            <person name="Li C."/>
            <person name="Zhang P."/>
            <person name="Huang Z."/>
            <person name="Berger S.L."/>
            <person name="Reinberg D."/>
            <person name="Wang J."/>
            <person name="Liebig J."/>
        </authorList>
    </citation>
    <scope>NUCLEOTIDE SEQUENCE [LARGE SCALE GENOMIC DNA]</scope>
    <source>
        <strain evidence="2">C129</strain>
    </source>
</reference>
<gene>
    <name evidence="1" type="ORF">EAG_08805</name>
</gene>
<name>E2AYE1_CAMFO</name>
<dbReference type="Proteomes" id="UP000000311">
    <property type="component" value="Unassembled WGS sequence"/>
</dbReference>
<dbReference type="InParanoid" id="E2AYE1"/>
<evidence type="ECO:0000313" key="1">
    <source>
        <dbReference type="EMBL" id="EFN61547.1"/>
    </source>
</evidence>
<evidence type="ECO:0000313" key="2">
    <source>
        <dbReference type="Proteomes" id="UP000000311"/>
    </source>
</evidence>
<dbReference type="EMBL" id="GL443890">
    <property type="protein sequence ID" value="EFN61547.1"/>
    <property type="molecule type" value="Genomic_DNA"/>
</dbReference>
<proteinExistence type="predicted"/>
<organism evidence="2">
    <name type="scientific">Camponotus floridanus</name>
    <name type="common">Florida carpenter ant</name>
    <dbReference type="NCBI Taxonomy" id="104421"/>
    <lineage>
        <taxon>Eukaryota</taxon>
        <taxon>Metazoa</taxon>
        <taxon>Ecdysozoa</taxon>
        <taxon>Arthropoda</taxon>
        <taxon>Hexapoda</taxon>
        <taxon>Insecta</taxon>
        <taxon>Pterygota</taxon>
        <taxon>Neoptera</taxon>
        <taxon>Endopterygota</taxon>
        <taxon>Hymenoptera</taxon>
        <taxon>Apocrita</taxon>
        <taxon>Aculeata</taxon>
        <taxon>Formicoidea</taxon>
        <taxon>Formicidae</taxon>
        <taxon>Formicinae</taxon>
        <taxon>Camponotus</taxon>
    </lineage>
</organism>
<protein>
    <submittedName>
        <fullName evidence="1">Uncharacterized protein</fullName>
    </submittedName>
</protein>